<name>A0AA43GV44_9CYAN</name>
<evidence type="ECO:0000313" key="2">
    <source>
        <dbReference type="EMBL" id="MDH6061622.1"/>
    </source>
</evidence>
<dbReference type="RefSeq" id="WP_280655589.1">
    <property type="nucleotide sequence ID" value="NZ_JANQDH010000095.1"/>
</dbReference>
<protein>
    <submittedName>
        <fullName evidence="2">Uncharacterized protein</fullName>
    </submittedName>
</protein>
<gene>
    <name evidence="2" type="ORF">NWP17_14455</name>
</gene>
<keyword evidence="3" id="KW-1185">Reference proteome</keyword>
<evidence type="ECO:0000256" key="1">
    <source>
        <dbReference type="SAM" id="Phobius"/>
    </source>
</evidence>
<feature type="transmembrane region" description="Helical" evidence="1">
    <location>
        <begin position="7"/>
        <end position="26"/>
    </location>
</feature>
<keyword evidence="1" id="KW-0472">Membrane</keyword>
<sequence>MENNLGFVVKLLVLSGLLSVIIKYLGPNLSIPATDINAMIIVLLPTIIMAIALFWRFQSAQKQN</sequence>
<organism evidence="2 3">
    <name type="scientific">Chrysosporum bergii ANA360D</name>
    <dbReference type="NCBI Taxonomy" id="617107"/>
    <lineage>
        <taxon>Bacteria</taxon>
        <taxon>Bacillati</taxon>
        <taxon>Cyanobacteriota</taxon>
        <taxon>Cyanophyceae</taxon>
        <taxon>Nostocales</taxon>
        <taxon>Nodulariaceae</taxon>
        <taxon>Chrysosporum</taxon>
    </lineage>
</organism>
<dbReference type="Proteomes" id="UP001159387">
    <property type="component" value="Unassembled WGS sequence"/>
</dbReference>
<reference evidence="2 3" key="1">
    <citation type="journal article" date="2023" name="J. Phycol.">
        <title>Chrysosporum ovalisporum is synonymous with the true-branching cyanobacterium Umezakia natans (Nostocales/Aphanizomenonaceae).</title>
        <authorList>
            <person name="McGregor G.B."/>
            <person name="Sendall B.C."/>
            <person name="Niiyama Y."/>
            <person name="Tuji A."/>
            <person name="Willis A."/>
        </authorList>
    </citation>
    <scope>NUCLEOTIDE SEQUENCE [LARGE SCALE GENOMIC DNA]</scope>
    <source>
        <strain evidence="2 3">ANA360D</strain>
    </source>
</reference>
<dbReference type="AlphaFoldDB" id="A0AA43GV44"/>
<feature type="transmembrane region" description="Helical" evidence="1">
    <location>
        <begin position="38"/>
        <end position="57"/>
    </location>
</feature>
<dbReference type="EMBL" id="JANQDH010000095">
    <property type="protein sequence ID" value="MDH6061622.1"/>
    <property type="molecule type" value="Genomic_DNA"/>
</dbReference>
<proteinExistence type="predicted"/>
<evidence type="ECO:0000313" key="3">
    <source>
        <dbReference type="Proteomes" id="UP001159387"/>
    </source>
</evidence>
<keyword evidence="1" id="KW-0812">Transmembrane</keyword>
<comment type="caution">
    <text evidence="2">The sequence shown here is derived from an EMBL/GenBank/DDBJ whole genome shotgun (WGS) entry which is preliminary data.</text>
</comment>
<keyword evidence="1" id="KW-1133">Transmembrane helix</keyword>
<accession>A0AA43GV44</accession>